<dbReference type="Proteomes" id="UP000749559">
    <property type="component" value="Unassembled WGS sequence"/>
</dbReference>
<dbReference type="EMBL" id="CAIIXF020000007">
    <property type="protein sequence ID" value="CAH1790243.1"/>
    <property type="molecule type" value="Genomic_DNA"/>
</dbReference>
<dbReference type="PANTHER" id="PTHR46830:SF1">
    <property type="entry name" value="ALPHA-1,4-N-ACETYLGLUCOSAMINYLTRANSFERASE"/>
    <property type="match status" value="1"/>
</dbReference>
<dbReference type="Pfam" id="PF04488">
    <property type="entry name" value="Gly_transf_sug"/>
    <property type="match status" value="1"/>
</dbReference>
<gene>
    <name evidence="1" type="ORF">OFUS_LOCUS15479</name>
</gene>
<dbReference type="PANTHER" id="PTHR46830">
    <property type="entry name" value="TRANSFERASE, PUTATIVE-RELATED"/>
    <property type="match status" value="1"/>
</dbReference>
<evidence type="ECO:0000313" key="2">
    <source>
        <dbReference type="Proteomes" id="UP000749559"/>
    </source>
</evidence>
<keyword evidence="2" id="KW-1185">Reference proteome</keyword>
<evidence type="ECO:0000313" key="1">
    <source>
        <dbReference type="EMBL" id="CAH1790243.1"/>
    </source>
</evidence>
<dbReference type="SUPFAM" id="SSF53448">
    <property type="entry name" value="Nucleotide-diphospho-sugar transferases"/>
    <property type="match status" value="1"/>
</dbReference>
<dbReference type="Gene3D" id="3.90.550.20">
    <property type="match status" value="1"/>
</dbReference>
<comment type="caution">
    <text evidence="1">The sequence shown here is derived from an EMBL/GenBank/DDBJ whole genome shotgun (WGS) entry which is preliminary data.</text>
</comment>
<sequence length="639" mass="74621">MIRRGGSKIWIGLGILGYILLSIEISTRTPKCDSNQQRTVLEEGRHKLSLKDSNPLTEETHPIPHSVGIANDNEPDSRRLDKVEIRSARNATKVDLGDYAAEVDNRPVNSERSEESRSYFQVKEEVQTEVIIKHPILPQPGLTPPIVYYIWCGRYWFEFQNYLSMRSVIKYIQPDKIILYYNHIPRIDIKLYNDWLDVIREEFPFITLRKMKIQKFDACDNDLKLRSFAHEVMSKTGGIFVDRTTIFTRTPHELRRHNLVEALTPKGGFMMIRPTHHKAFFQSKLQANENIKVKCGASTLTKYGVVKTIYYSPKLYCLTMPKNLTYIFPKDIWGLDSEFGEIARTIFYGKPDIPVAKPSYETLVPNIAHMVWMGGGEMDYLFYLSVLSVLHIVKVDNLYIHGDKEPTGPLWKKVKHDERIILIYRDLPETIYKSNVELLPHVSDIFRVDIMVKYGGIYVDTDALFVQPIPDSLRAYDVVASYDWIDWNAPCPDNINFGVTLGKRNAEFWVLFQKSMSYWRENSWSFNGLRQPYRVMERHPDLFHLDPHLQVICFNFLCHPTWWKDYHNESIHHENTPLDWQHETYAFHWTAPVPLELQDEKHLMKSDSMFAKIGKHVLKHAGLLNDNNIRTDPVTCRSL</sequence>
<reference evidence="1" key="1">
    <citation type="submission" date="2022-03" db="EMBL/GenBank/DDBJ databases">
        <authorList>
            <person name="Martin C."/>
        </authorList>
    </citation>
    <scope>NUCLEOTIDE SEQUENCE</scope>
</reference>
<proteinExistence type="predicted"/>
<organism evidence="1 2">
    <name type="scientific">Owenia fusiformis</name>
    <name type="common">Polychaete worm</name>
    <dbReference type="NCBI Taxonomy" id="6347"/>
    <lineage>
        <taxon>Eukaryota</taxon>
        <taxon>Metazoa</taxon>
        <taxon>Spiralia</taxon>
        <taxon>Lophotrochozoa</taxon>
        <taxon>Annelida</taxon>
        <taxon>Polychaeta</taxon>
        <taxon>Sedentaria</taxon>
        <taxon>Canalipalpata</taxon>
        <taxon>Sabellida</taxon>
        <taxon>Oweniida</taxon>
        <taxon>Oweniidae</taxon>
        <taxon>Owenia</taxon>
    </lineage>
</organism>
<protein>
    <submittedName>
        <fullName evidence="1">Uncharacterized protein</fullName>
    </submittedName>
</protein>
<dbReference type="InterPro" id="IPR007577">
    <property type="entry name" value="GlycoTrfase_DXD_sugar-bd_CS"/>
</dbReference>
<name>A0A8J1YAC5_OWEFU</name>
<dbReference type="OrthoDB" id="409543at2759"/>
<dbReference type="InterPro" id="IPR029044">
    <property type="entry name" value="Nucleotide-diphossugar_trans"/>
</dbReference>
<dbReference type="AlphaFoldDB" id="A0A8J1YAC5"/>
<accession>A0A8J1YAC5</accession>